<dbReference type="GO" id="GO:0019013">
    <property type="term" value="C:viral nucleocapsid"/>
    <property type="evidence" value="ECO:0007669"/>
    <property type="project" value="UniProtKB-KW"/>
</dbReference>
<keyword evidence="1" id="KW-0543">Viral nucleoprotein</keyword>
<organism evidence="1">
    <name type="scientific">Yellow head virus</name>
    <name type="common">YHV</name>
    <dbReference type="NCBI Taxonomy" id="96029"/>
    <lineage>
        <taxon>Viruses</taxon>
        <taxon>Riboviria</taxon>
        <taxon>Orthornavirae</taxon>
        <taxon>Pisuviricota</taxon>
        <taxon>Pisoniviricetes</taxon>
        <taxon>Nidovirales</taxon>
        <taxon>Ronidovirineae</taxon>
        <taxon>Roniviridae</taxon>
        <taxon>Okanivirinae</taxon>
        <taxon>Okavirus</taxon>
        <taxon>Tipravirus</taxon>
        <taxon>Okavirus flavicapitis</taxon>
    </lineage>
</organism>
<keyword evidence="1" id="KW-0946">Virion</keyword>
<reference evidence="1" key="1">
    <citation type="submission" date="2006-12" db="EMBL/GenBank/DDBJ databases">
        <authorList>
            <person name="Soowannayan C."/>
            <person name="Cowley J.A."/>
            <person name="Walker P.J."/>
            <person name="Sittidilokratna N."/>
        </authorList>
    </citation>
    <scope>NUCLEOTIDE SEQUENCE</scope>
</reference>
<name>A1Z0M1_YHV</name>
<organismHost>
    <name type="scientific">Penaeus merguiensis</name>
    <name type="common">Banana prawn</name>
    <name type="synonym">Fenneropenaeus merguiensis</name>
    <dbReference type="NCBI Taxonomy" id="71412"/>
</organismHost>
<evidence type="ECO:0000313" key="1">
    <source>
        <dbReference type="EMBL" id="ABM30182.1"/>
    </source>
</evidence>
<proteinExistence type="predicted"/>
<protein>
    <submittedName>
        <fullName evidence="1">Nucleocapsid protein</fullName>
    </submittedName>
</protein>
<organismHost>
    <name type="scientific">Acetes</name>
    <dbReference type="NCBI Taxonomy" id="439395"/>
</organismHost>
<organismHost>
    <name type="scientific">Palaemon</name>
    <dbReference type="NCBI Taxonomy" id="117982"/>
</organismHost>
<accession>A1Z0M1</accession>
<sequence>MNRRTRTATPMPRRRLPPSNRLTRNARLIEIPQSFAVERGNGWMLAYAPGKNPLPGKVIARMQASPFIQGLQEQSLQVVKSSDGKYSISKRYGKMAITYLNPNDPILPKRSTQKSIVPDPSLDIENLAEGIHAMSLEDDEPMETQS</sequence>
<dbReference type="EMBL" id="EF156404">
    <property type="protein sequence ID" value="ABM30182.1"/>
    <property type="molecule type" value="Genomic_RNA"/>
</dbReference>
<organismHost>
    <name type="scientific">Penaeus monodon</name>
    <name type="common">Giant tiger prawn</name>
    <dbReference type="NCBI Taxonomy" id="6687"/>
</organismHost>